<dbReference type="Pfam" id="PF01230">
    <property type="entry name" value="HIT"/>
    <property type="match status" value="1"/>
</dbReference>
<dbReference type="PRINTS" id="PR00332">
    <property type="entry name" value="HISTRIAD"/>
</dbReference>
<dbReference type="InterPro" id="IPR001310">
    <property type="entry name" value="Histidine_triad_HIT"/>
</dbReference>
<reference evidence="5" key="1">
    <citation type="journal article" date="2014" name="Int. J. Syst. Evol. Microbiol.">
        <title>Complete genome sequence of Corynebacterium casei LMG S-19264T (=DSM 44701T), isolated from a smear-ripened cheese.</title>
        <authorList>
            <consortium name="US DOE Joint Genome Institute (JGI-PGF)"/>
            <person name="Walter F."/>
            <person name="Albersmeier A."/>
            <person name="Kalinowski J."/>
            <person name="Ruckert C."/>
        </authorList>
    </citation>
    <scope>NUCLEOTIDE SEQUENCE</scope>
    <source>
        <strain evidence="5">CGMCC 1.10749</strain>
    </source>
</reference>
<feature type="active site" description="Tele-AMP-histidine intermediate" evidence="1">
    <location>
        <position position="105"/>
    </location>
</feature>
<feature type="domain" description="HIT" evidence="4">
    <location>
        <begin position="11"/>
        <end position="119"/>
    </location>
</feature>
<evidence type="ECO:0000259" key="4">
    <source>
        <dbReference type="PROSITE" id="PS51084"/>
    </source>
</evidence>
<feature type="short sequence motif" description="Histidine triad motif" evidence="2 3">
    <location>
        <begin position="103"/>
        <end position="107"/>
    </location>
</feature>
<evidence type="ECO:0000313" key="6">
    <source>
        <dbReference type="Proteomes" id="UP000628079"/>
    </source>
</evidence>
<sequence>MSAATTDPDCLFCSIVAGRVPADVAGESEYSLAFRDVNPQAPTHVLVVPRRHVANAGELAEVSADELGDVVLLARTVAEQEDLGGDYRLVFNTGEGAGQSVFHAHLHLLGGRSMKWPPG</sequence>
<dbReference type="EMBL" id="BMEA01000001">
    <property type="protein sequence ID" value="GGB69393.1"/>
    <property type="molecule type" value="Genomic_DNA"/>
</dbReference>
<dbReference type="InterPro" id="IPR036265">
    <property type="entry name" value="HIT-like_sf"/>
</dbReference>
<dbReference type="PROSITE" id="PS51084">
    <property type="entry name" value="HIT_2"/>
    <property type="match status" value="1"/>
</dbReference>
<dbReference type="RefSeq" id="WP_035946163.1">
    <property type="nucleotide sequence ID" value="NZ_BMEA01000001.1"/>
</dbReference>
<evidence type="ECO:0000256" key="3">
    <source>
        <dbReference type="PROSITE-ProRule" id="PRU00464"/>
    </source>
</evidence>
<evidence type="ECO:0000256" key="1">
    <source>
        <dbReference type="PIRSR" id="PIRSR601310-1"/>
    </source>
</evidence>
<evidence type="ECO:0000313" key="5">
    <source>
        <dbReference type="EMBL" id="GGB69393.1"/>
    </source>
</evidence>
<dbReference type="CDD" id="cd01276">
    <property type="entry name" value="PKCI_related"/>
    <property type="match status" value="1"/>
</dbReference>
<dbReference type="AlphaFoldDB" id="A0A8H9FRE7"/>
<accession>A0A8H9FRE7</accession>
<dbReference type="InterPro" id="IPR011146">
    <property type="entry name" value="HIT-like"/>
</dbReference>
<reference evidence="5" key="2">
    <citation type="submission" date="2020-09" db="EMBL/GenBank/DDBJ databases">
        <authorList>
            <person name="Sun Q."/>
            <person name="Zhou Y."/>
        </authorList>
    </citation>
    <scope>NUCLEOTIDE SEQUENCE</scope>
    <source>
        <strain evidence="5">CGMCC 1.10749</strain>
    </source>
</reference>
<dbReference type="Proteomes" id="UP000628079">
    <property type="component" value="Unassembled WGS sequence"/>
</dbReference>
<dbReference type="PANTHER" id="PTHR23089">
    <property type="entry name" value="HISTIDINE TRIAD HIT PROTEIN"/>
    <property type="match status" value="1"/>
</dbReference>
<proteinExistence type="predicted"/>
<comment type="caution">
    <text evidence="5">The sequence shown here is derived from an EMBL/GenBank/DDBJ whole genome shotgun (WGS) entry which is preliminary data.</text>
</comment>
<protein>
    <submittedName>
        <fullName evidence="5">Histidine triad nucleotide-binding protein</fullName>
    </submittedName>
</protein>
<evidence type="ECO:0000256" key="2">
    <source>
        <dbReference type="PIRSR" id="PIRSR601310-3"/>
    </source>
</evidence>
<dbReference type="Gene3D" id="3.30.428.10">
    <property type="entry name" value="HIT-like"/>
    <property type="match status" value="1"/>
</dbReference>
<organism evidence="5 6">
    <name type="scientific">Knoellia flava</name>
    <dbReference type="NCBI Taxonomy" id="913969"/>
    <lineage>
        <taxon>Bacteria</taxon>
        <taxon>Bacillati</taxon>
        <taxon>Actinomycetota</taxon>
        <taxon>Actinomycetes</taxon>
        <taxon>Micrococcales</taxon>
        <taxon>Intrasporangiaceae</taxon>
        <taxon>Knoellia</taxon>
    </lineage>
</organism>
<gene>
    <name evidence="5" type="ORF">GCM10011314_05840</name>
</gene>
<dbReference type="GO" id="GO:0003824">
    <property type="term" value="F:catalytic activity"/>
    <property type="evidence" value="ECO:0007669"/>
    <property type="project" value="InterPro"/>
</dbReference>
<name>A0A8H9FRE7_9MICO</name>
<dbReference type="SUPFAM" id="SSF54197">
    <property type="entry name" value="HIT-like"/>
    <property type="match status" value="1"/>
</dbReference>